<feature type="region of interest" description="Disordered" evidence="3">
    <location>
        <begin position="1"/>
        <end position="32"/>
    </location>
</feature>
<sequence length="189" mass="19875">MTAQTSEEDAAAEPAEVAVDDKQATPPESVPRSRRAAHIAGIGICGAALAALGFFGWHYAQHRAVSAAGEAALNSARSYAEALTSIDSASVDDSFAGVIDGATGGFKDSYSQSAARLRQVLIDNKVMSKGIVLDAAVKSATRNKVEVLLFVDQAITNVANPSARIDRSRVAMTMERIGGRWLASRVELK</sequence>
<evidence type="ECO:0000313" key="6">
    <source>
        <dbReference type="Proteomes" id="UP000193465"/>
    </source>
</evidence>
<proteinExistence type="predicted"/>
<feature type="compositionally biased region" description="Acidic residues" evidence="3">
    <location>
        <begin position="1"/>
        <end position="11"/>
    </location>
</feature>
<feature type="transmembrane region" description="Helical" evidence="4">
    <location>
        <begin position="36"/>
        <end position="57"/>
    </location>
</feature>
<comment type="subcellular location">
    <subcellularLocation>
        <location evidence="1">Membrane</location>
    </subcellularLocation>
</comment>
<dbReference type="PANTHER" id="PTHR37042">
    <property type="entry name" value="OUTER MEMBRANE PROTEIN RV1973"/>
    <property type="match status" value="1"/>
</dbReference>
<accession>A0A1X1TS09</accession>
<evidence type="ECO:0000256" key="2">
    <source>
        <dbReference type="ARBA" id="ARBA00023136"/>
    </source>
</evidence>
<dbReference type="Proteomes" id="UP000193465">
    <property type="component" value="Unassembled WGS sequence"/>
</dbReference>
<name>A0A1X1TS09_9MYCO</name>
<keyword evidence="6" id="KW-1185">Reference proteome</keyword>
<evidence type="ECO:0008006" key="7">
    <source>
        <dbReference type="Google" id="ProtNLM"/>
    </source>
</evidence>
<dbReference type="GO" id="GO:0016020">
    <property type="term" value="C:membrane"/>
    <property type="evidence" value="ECO:0007669"/>
    <property type="project" value="UniProtKB-SubCell"/>
</dbReference>
<protein>
    <recommendedName>
        <fullName evidence="7">Mce protein</fullName>
    </recommendedName>
</protein>
<dbReference type="STRING" id="188915.AWC02_08865"/>
<dbReference type="PANTHER" id="PTHR37042:SF4">
    <property type="entry name" value="OUTER MEMBRANE PROTEIN RV1973"/>
    <property type="match status" value="1"/>
</dbReference>
<comment type="caution">
    <text evidence="5">The sequence shown here is derived from an EMBL/GenBank/DDBJ whole genome shotgun (WGS) entry which is preliminary data.</text>
</comment>
<keyword evidence="4" id="KW-1133">Transmembrane helix</keyword>
<evidence type="ECO:0000313" key="5">
    <source>
        <dbReference type="EMBL" id="ORV47385.1"/>
    </source>
</evidence>
<dbReference type="EMBL" id="LQOT01000031">
    <property type="protein sequence ID" value="ORV47385.1"/>
    <property type="molecule type" value="Genomic_DNA"/>
</dbReference>
<evidence type="ECO:0000256" key="3">
    <source>
        <dbReference type="SAM" id="MobiDB-lite"/>
    </source>
</evidence>
<dbReference type="RefSeq" id="WP_085128508.1">
    <property type="nucleotide sequence ID" value="NZ_LQOT01000031.1"/>
</dbReference>
<evidence type="ECO:0000256" key="4">
    <source>
        <dbReference type="SAM" id="Phobius"/>
    </source>
</evidence>
<organism evidence="5 6">
    <name type="scientific">Mycolicibacter engbaekii</name>
    <dbReference type="NCBI Taxonomy" id="188915"/>
    <lineage>
        <taxon>Bacteria</taxon>
        <taxon>Bacillati</taxon>
        <taxon>Actinomycetota</taxon>
        <taxon>Actinomycetes</taxon>
        <taxon>Mycobacteriales</taxon>
        <taxon>Mycobacteriaceae</taxon>
        <taxon>Mycolicibacter</taxon>
    </lineage>
</organism>
<reference evidence="5 6" key="1">
    <citation type="submission" date="2016-01" db="EMBL/GenBank/DDBJ databases">
        <title>The new phylogeny of the genus Mycobacterium.</title>
        <authorList>
            <person name="Tarcisio F."/>
            <person name="Conor M."/>
            <person name="Antonella G."/>
            <person name="Elisabetta G."/>
            <person name="Giulia F.S."/>
            <person name="Sara T."/>
            <person name="Anna F."/>
            <person name="Clotilde B."/>
            <person name="Roberto B."/>
            <person name="Veronica D.S."/>
            <person name="Fabio R."/>
            <person name="Monica P."/>
            <person name="Olivier J."/>
            <person name="Enrico T."/>
            <person name="Nicola S."/>
        </authorList>
    </citation>
    <scope>NUCLEOTIDE SEQUENCE [LARGE SCALE GENOMIC DNA]</scope>
    <source>
        <strain evidence="5 6">ATCC 27353</strain>
    </source>
</reference>
<keyword evidence="4" id="KW-0812">Transmembrane</keyword>
<evidence type="ECO:0000256" key="1">
    <source>
        <dbReference type="ARBA" id="ARBA00004370"/>
    </source>
</evidence>
<gene>
    <name evidence="5" type="ORF">AWC02_08865</name>
</gene>
<keyword evidence="2 4" id="KW-0472">Membrane</keyword>
<dbReference type="AlphaFoldDB" id="A0A1X1TS09"/>